<dbReference type="SUPFAM" id="SSF51735">
    <property type="entry name" value="NAD(P)-binding Rossmann-fold domains"/>
    <property type="match status" value="1"/>
</dbReference>
<reference evidence="1 2" key="1">
    <citation type="journal article" date="2020" name="Microorganisms">
        <title>Reliable Identification of Environmental Pseudomonas Isolates Using the rpoD Gene.</title>
        <authorList>
            <consortium name="The Broad Institute Genome Sequencing Platform"/>
            <person name="Girard L."/>
            <person name="Lood C."/>
            <person name="Rokni-Zadeh H."/>
            <person name="van Noort V."/>
            <person name="Lavigne R."/>
            <person name="De Mot R."/>
        </authorList>
    </citation>
    <scope>NUCLEOTIDE SEQUENCE [LARGE SCALE GENOMIC DNA]</scope>
    <source>
        <strain evidence="1 2">RW7P2</strain>
    </source>
</reference>
<evidence type="ECO:0000313" key="2">
    <source>
        <dbReference type="Proteomes" id="UP000628086"/>
    </source>
</evidence>
<dbReference type="InterPro" id="IPR002347">
    <property type="entry name" value="SDR_fam"/>
</dbReference>
<dbReference type="PANTHER" id="PTHR43431">
    <property type="entry name" value="OXIDOREDUCTASE, SHORT CHAIN DEHYDROGENASE/REDUCTASE FAMILY (AFU_ORTHOLOGUE AFUA_5G14000)"/>
    <property type="match status" value="1"/>
</dbReference>
<dbReference type="Proteomes" id="UP000628086">
    <property type="component" value="Unassembled WGS sequence"/>
</dbReference>
<gene>
    <name evidence="1" type="ORF">HU747_05230</name>
</gene>
<dbReference type="InterPro" id="IPR036291">
    <property type="entry name" value="NAD(P)-bd_dom_sf"/>
</dbReference>
<accession>A0ABR6V589</accession>
<dbReference type="RefSeq" id="WP_186598323.1">
    <property type="nucleotide sequence ID" value="NZ_JABWRS010000003.1"/>
</dbReference>
<dbReference type="EMBL" id="JABWRS010000003">
    <property type="protein sequence ID" value="MBC3474997.1"/>
    <property type="molecule type" value="Genomic_DNA"/>
</dbReference>
<comment type="caution">
    <text evidence="1">The sequence shown here is derived from an EMBL/GenBank/DDBJ whole genome shotgun (WGS) entry which is preliminary data.</text>
</comment>
<keyword evidence="2" id="KW-1185">Reference proteome</keyword>
<evidence type="ECO:0000313" key="1">
    <source>
        <dbReference type="EMBL" id="MBC3474997.1"/>
    </source>
</evidence>
<dbReference type="Gene3D" id="3.40.50.720">
    <property type="entry name" value="NAD(P)-binding Rossmann-like Domain"/>
    <property type="match status" value="1"/>
</dbReference>
<proteinExistence type="predicted"/>
<organism evidence="1 2">
    <name type="scientific">Pseudomonas taiwanensis</name>
    <dbReference type="NCBI Taxonomy" id="470150"/>
    <lineage>
        <taxon>Bacteria</taxon>
        <taxon>Pseudomonadati</taxon>
        <taxon>Pseudomonadota</taxon>
        <taxon>Gammaproteobacteria</taxon>
        <taxon>Pseudomonadales</taxon>
        <taxon>Pseudomonadaceae</taxon>
        <taxon>Pseudomonas</taxon>
    </lineage>
</organism>
<name>A0ABR6V589_9PSED</name>
<sequence>MKTFLSIGTGPGMGIATAERFAREGFRVILSARNQARTQALAARLQEKGLEAHTQVVDASSPYEITKLIAAVESDYGLIDVLHYNAANLREATIADQPLSTFNEDLAVNIGGALAATQAILPAMCKRGAGTILHTGGGFALYPSPDFLSLSIGKAGIRALVLGLYESAKAKGVHIATVTVAANIAPDSPEATAVAEQFWALHNQAKAAWTSELNFSA</sequence>
<protein>
    <submittedName>
        <fullName evidence="1">SDR family NAD(P)-dependent oxidoreductase</fullName>
    </submittedName>
</protein>
<dbReference type="Pfam" id="PF00106">
    <property type="entry name" value="adh_short"/>
    <property type="match status" value="1"/>
</dbReference>
<dbReference type="PANTHER" id="PTHR43431:SF1">
    <property type="entry name" value="OS08G0476300 PROTEIN"/>
    <property type="match status" value="1"/>
</dbReference>